<evidence type="ECO:0000259" key="3">
    <source>
        <dbReference type="Pfam" id="PF13966"/>
    </source>
</evidence>
<dbReference type="GO" id="GO:0004523">
    <property type="term" value="F:RNA-DNA hybrid ribonuclease activity"/>
    <property type="evidence" value="ECO:0007669"/>
    <property type="project" value="InterPro"/>
</dbReference>
<gene>
    <name evidence="4" type="ORF">MERR_LOCUS8939</name>
</gene>
<dbReference type="InterPro" id="IPR044730">
    <property type="entry name" value="RNase_H-like_dom_plant"/>
</dbReference>
<dbReference type="AlphaFoldDB" id="A0A6D2HZL7"/>
<name>A0A6D2HZL7_9BRAS</name>
<sequence>MEHFLGKENKTPGTSKEKADENHEDESEVDRAAYSGVDRTGDDASSSQEPVADLPTPPSAETAPARAYTPKVPYPVLRKKSKKDLEDAKCKEMLKDLTVKLPLSDAFQMIHAVKKYMKELISGKVAEDENVMLVSEECSAVLQNKVIKKRSDPGRFVLSVHIGRMTFACSLCDLGLSVNLMPYSVAKRLGYTKFKPTKVSLVLASSEPQAWKVQCTQKLQHFIWQALTGCIAVGARLHSRGMQIDPQCMRCGMAAETVNHTLFECPPALQVWALCPIPTAPKRFPTESLFANLAYLFWNLSDDDRMRMYPWLIWYIWKSRNDKVMANVDWDPNEIIIKATAESSAWVTAQEKNGILSPPLTSSGESLSTSDICQVDGAWKESDSRAGLGLFYLNRNTQEKLMGTRNLRRGISPLQTELEALIWAMHCMLRHNKLLTRFETDCSDVVKMVSTPEEWPAFAILLDEVDRCKRRFTSFSIAHIPRTKNTKADKLARSARALPTDVYYVNSVSPTWIPELV</sequence>
<proteinExistence type="predicted"/>
<accession>A0A6D2HZL7</accession>
<evidence type="ECO:0000313" key="5">
    <source>
        <dbReference type="Proteomes" id="UP000467841"/>
    </source>
</evidence>
<dbReference type="Pfam" id="PF13456">
    <property type="entry name" value="RVT_3"/>
    <property type="match status" value="1"/>
</dbReference>
<dbReference type="InterPro" id="IPR002156">
    <property type="entry name" value="RNaseH_domain"/>
</dbReference>
<organism evidence="4 5">
    <name type="scientific">Microthlaspi erraticum</name>
    <dbReference type="NCBI Taxonomy" id="1685480"/>
    <lineage>
        <taxon>Eukaryota</taxon>
        <taxon>Viridiplantae</taxon>
        <taxon>Streptophyta</taxon>
        <taxon>Embryophyta</taxon>
        <taxon>Tracheophyta</taxon>
        <taxon>Spermatophyta</taxon>
        <taxon>Magnoliopsida</taxon>
        <taxon>eudicotyledons</taxon>
        <taxon>Gunneridae</taxon>
        <taxon>Pentapetalae</taxon>
        <taxon>rosids</taxon>
        <taxon>malvids</taxon>
        <taxon>Brassicales</taxon>
        <taxon>Brassicaceae</taxon>
        <taxon>Coluteocarpeae</taxon>
        <taxon>Microthlaspi</taxon>
    </lineage>
</organism>
<dbReference type="PANTHER" id="PTHR34146:SF3">
    <property type="entry name" value="POLYNUCLEOTIDYL TRANSFERASE, RIBONUCLEASE H-LIKE SUPERFAMILY PROTEIN"/>
    <property type="match status" value="1"/>
</dbReference>
<evidence type="ECO:0000313" key="4">
    <source>
        <dbReference type="EMBL" id="CAA7021704.1"/>
    </source>
</evidence>
<evidence type="ECO:0000256" key="1">
    <source>
        <dbReference type="SAM" id="MobiDB-lite"/>
    </source>
</evidence>
<evidence type="ECO:0000259" key="2">
    <source>
        <dbReference type="Pfam" id="PF13456"/>
    </source>
</evidence>
<dbReference type="CDD" id="cd06222">
    <property type="entry name" value="RNase_H_like"/>
    <property type="match status" value="1"/>
</dbReference>
<evidence type="ECO:0008006" key="6">
    <source>
        <dbReference type="Google" id="ProtNLM"/>
    </source>
</evidence>
<protein>
    <recommendedName>
        <fullName evidence="6">RNase H type-1 domain-containing protein</fullName>
    </recommendedName>
</protein>
<dbReference type="EMBL" id="CACVBM020000643">
    <property type="protein sequence ID" value="CAA7021704.1"/>
    <property type="molecule type" value="Genomic_DNA"/>
</dbReference>
<dbReference type="Gene3D" id="3.30.420.10">
    <property type="entry name" value="Ribonuclease H-like superfamily/Ribonuclease H"/>
    <property type="match status" value="1"/>
</dbReference>
<dbReference type="OrthoDB" id="1112448at2759"/>
<dbReference type="Proteomes" id="UP000467841">
    <property type="component" value="Unassembled WGS sequence"/>
</dbReference>
<reference evidence="4" key="1">
    <citation type="submission" date="2020-01" db="EMBL/GenBank/DDBJ databases">
        <authorList>
            <person name="Mishra B."/>
        </authorList>
    </citation>
    <scope>NUCLEOTIDE SEQUENCE [LARGE SCALE GENOMIC DNA]</scope>
</reference>
<dbReference type="InterPro" id="IPR026960">
    <property type="entry name" value="RVT-Znf"/>
</dbReference>
<feature type="domain" description="Reverse transcriptase zinc-binding" evidence="3">
    <location>
        <begin position="209"/>
        <end position="272"/>
    </location>
</feature>
<dbReference type="GO" id="GO:0003676">
    <property type="term" value="F:nucleic acid binding"/>
    <property type="evidence" value="ECO:0007669"/>
    <property type="project" value="InterPro"/>
</dbReference>
<dbReference type="InterPro" id="IPR021109">
    <property type="entry name" value="Peptidase_aspartic_dom_sf"/>
</dbReference>
<dbReference type="PANTHER" id="PTHR34146">
    <property type="entry name" value="POLYNUCLEOTIDYL TRANSFERASE, RIBONUCLEASE H-LIKE SUPERFAMILY PROTEIN-RELATED"/>
    <property type="match status" value="1"/>
</dbReference>
<feature type="region of interest" description="Disordered" evidence="1">
    <location>
        <begin position="1"/>
        <end position="73"/>
    </location>
</feature>
<dbReference type="InterPro" id="IPR012337">
    <property type="entry name" value="RNaseH-like_sf"/>
</dbReference>
<feature type="compositionally biased region" description="Basic and acidic residues" evidence="1">
    <location>
        <begin position="1"/>
        <end position="21"/>
    </location>
</feature>
<dbReference type="InterPro" id="IPR036397">
    <property type="entry name" value="RNaseH_sf"/>
</dbReference>
<dbReference type="Pfam" id="PF13966">
    <property type="entry name" value="zf-RVT"/>
    <property type="match status" value="1"/>
</dbReference>
<dbReference type="SUPFAM" id="SSF53098">
    <property type="entry name" value="Ribonuclease H-like"/>
    <property type="match status" value="1"/>
</dbReference>
<comment type="caution">
    <text evidence="4">The sequence shown here is derived from an EMBL/GenBank/DDBJ whole genome shotgun (WGS) entry which is preliminary data.</text>
</comment>
<keyword evidence="5" id="KW-1185">Reference proteome</keyword>
<feature type="domain" description="RNase H type-1" evidence="2">
    <location>
        <begin position="375"/>
        <end position="495"/>
    </location>
</feature>
<dbReference type="Gene3D" id="2.40.70.10">
    <property type="entry name" value="Acid Proteases"/>
    <property type="match status" value="1"/>
</dbReference>